<dbReference type="InterPro" id="IPR000524">
    <property type="entry name" value="Tscrpt_reg_HTH_GntR"/>
</dbReference>
<dbReference type="SUPFAM" id="SSF64288">
    <property type="entry name" value="Chorismate lyase-like"/>
    <property type="match status" value="1"/>
</dbReference>
<dbReference type="InterPro" id="IPR036390">
    <property type="entry name" value="WH_DNA-bd_sf"/>
</dbReference>
<reference evidence="5" key="2">
    <citation type="submission" date="2023-07" db="EMBL/GenBank/DDBJ databases">
        <authorList>
            <person name="Sun H."/>
        </authorList>
    </citation>
    <scope>NUCLEOTIDE SEQUENCE</scope>
    <source>
        <strain evidence="5">05753</strain>
    </source>
</reference>
<keyword evidence="2" id="KW-0238">DNA-binding</keyword>
<dbReference type="Pfam" id="PF00392">
    <property type="entry name" value="GntR"/>
    <property type="match status" value="1"/>
</dbReference>
<dbReference type="InterPro" id="IPR028978">
    <property type="entry name" value="Chorismate_lyase_/UTRA_dom_sf"/>
</dbReference>
<dbReference type="InterPro" id="IPR050679">
    <property type="entry name" value="Bact_HTH_transcr_reg"/>
</dbReference>
<accession>A0ABT8SY59</accession>
<evidence type="ECO:0000256" key="1">
    <source>
        <dbReference type="ARBA" id="ARBA00023015"/>
    </source>
</evidence>
<dbReference type="EMBL" id="JAUKWQ010000004">
    <property type="protein sequence ID" value="MDO1583410.1"/>
    <property type="molecule type" value="Genomic_DNA"/>
</dbReference>
<dbReference type="SMART" id="SM00866">
    <property type="entry name" value="UTRA"/>
    <property type="match status" value="1"/>
</dbReference>
<keyword evidence="3" id="KW-0804">Transcription</keyword>
<organism evidence="5 6">
    <name type="scientific">Rhizobium oryzicola</name>
    <dbReference type="NCBI Taxonomy" id="1232668"/>
    <lineage>
        <taxon>Bacteria</taxon>
        <taxon>Pseudomonadati</taxon>
        <taxon>Pseudomonadota</taxon>
        <taxon>Alphaproteobacteria</taxon>
        <taxon>Hyphomicrobiales</taxon>
        <taxon>Rhizobiaceae</taxon>
        <taxon>Rhizobium/Agrobacterium group</taxon>
        <taxon>Rhizobium</taxon>
    </lineage>
</organism>
<keyword evidence="1" id="KW-0805">Transcription regulation</keyword>
<dbReference type="SMART" id="SM00345">
    <property type="entry name" value="HTH_GNTR"/>
    <property type="match status" value="1"/>
</dbReference>
<evidence type="ECO:0000313" key="5">
    <source>
        <dbReference type="EMBL" id="MDO1583410.1"/>
    </source>
</evidence>
<evidence type="ECO:0000256" key="3">
    <source>
        <dbReference type="ARBA" id="ARBA00023163"/>
    </source>
</evidence>
<sequence length="258" mass="29312">MTPSGTDARSESKTDSGPRYAQIQKILENRLIDGIYPIGSLIPPELDLAAEFNISRTTIREALRYLTERGYVERRQGVGTRVISNRSRSTFYQSFASLEELFQVAVETYFVVLDIESVALTSEIAELVGGLPGEEWMRVNGVRWTEPGGKPLCYVQSYVPKRFEAVVQQFPGYQGPFFELLERHADGPIEEAVQEIRAVPMPADFIRQLGLRPDSWSLQLLRRYVTEAGVLIASFNWHPADQMAYVMHIHRDRQTGNE</sequence>
<dbReference type="InterPro" id="IPR036388">
    <property type="entry name" value="WH-like_DNA-bd_sf"/>
</dbReference>
<dbReference type="PANTHER" id="PTHR44846">
    <property type="entry name" value="MANNOSYL-D-GLYCERATE TRANSPORT/METABOLISM SYSTEM REPRESSOR MNGR-RELATED"/>
    <property type="match status" value="1"/>
</dbReference>
<feature type="domain" description="HTH gntR-type" evidence="4">
    <location>
        <begin position="17"/>
        <end position="85"/>
    </location>
</feature>
<dbReference type="CDD" id="cd07377">
    <property type="entry name" value="WHTH_GntR"/>
    <property type="match status" value="1"/>
</dbReference>
<name>A0ABT8SY59_9HYPH</name>
<dbReference type="PROSITE" id="PS50949">
    <property type="entry name" value="HTH_GNTR"/>
    <property type="match status" value="1"/>
</dbReference>
<dbReference type="SUPFAM" id="SSF46785">
    <property type="entry name" value="Winged helix' DNA-binding domain"/>
    <property type="match status" value="1"/>
</dbReference>
<dbReference type="RefSeq" id="WP_302077596.1">
    <property type="nucleotide sequence ID" value="NZ_JAUKWQ010000004.1"/>
</dbReference>
<dbReference type="PRINTS" id="PR00035">
    <property type="entry name" value="HTHGNTR"/>
</dbReference>
<dbReference type="Proteomes" id="UP001169006">
    <property type="component" value="Unassembled WGS sequence"/>
</dbReference>
<reference evidence="5" key="1">
    <citation type="journal article" date="2015" name="Int. J. Syst. Evol. Microbiol.">
        <title>Rhizobium oryzicola sp. nov., potential plant-growth-promoting endophytic bacteria isolated from rice roots.</title>
        <authorList>
            <person name="Zhang X.X."/>
            <person name="Gao J.S."/>
            <person name="Cao Y.H."/>
            <person name="Sheirdil R.A."/>
            <person name="Wang X.C."/>
            <person name="Zhang L."/>
        </authorList>
    </citation>
    <scope>NUCLEOTIDE SEQUENCE</scope>
    <source>
        <strain evidence="5">05753</strain>
    </source>
</reference>
<protein>
    <submittedName>
        <fullName evidence="5">GntR family transcriptional regulator</fullName>
    </submittedName>
</protein>
<dbReference type="Pfam" id="PF07702">
    <property type="entry name" value="UTRA"/>
    <property type="match status" value="1"/>
</dbReference>
<dbReference type="Gene3D" id="3.40.1410.10">
    <property type="entry name" value="Chorismate lyase-like"/>
    <property type="match status" value="1"/>
</dbReference>
<gene>
    <name evidence="5" type="ORF">Q2T52_15075</name>
</gene>
<evidence type="ECO:0000256" key="2">
    <source>
        <dbReference type="ARBA" id="ARBA00023125"/>
    </source>
</evidence>
<dbReference type="Gene3D" id="1.10.10.10">
    <property type="entry name" value="Winged helix-like DNA-binding domain superfamily/Winged helix DNA-binding domain"/>
    <property type="match status" value="1"/>
</dbReference>
<evidence type="ECO:0000313" key="6">
    <source>
        <dbReference type="Proteomes" id="UP001169006"/>
    </source>
</evidence>
<keyword evidence="6" id="KW-1185">Reference proteome</keyword>
<dbReference type="PANTHER" id="PTHR44846:SF1">
    <property type="entry name" value="MANNOSYL-D-GLYCERATE TRANSPORT_METABOLISM SYSTEM REPRESSOR MNGR-RELATED"/>
    <property type="match status" value="1"/>
</dbReference>
<proteinExistence type="predicted"/>
<comment type="caution">
    <text evidence="5">The sequence shown here is derived from an EMBL/GenBank/DDBJ whole genome shotgun (WGS) entry which is preliminary data.</text>
</comment>
<dbReference type="InterPro" id="IPR011663">
    <property type="entry name" value="UTRA"/>
</dbReference>
<evidence type="ECO:0000259" key="4">
    <source>
        <dbReference type="PROSITE" id="PS50949"/>
    </source>
</evidence>